<evidence type="ECO:0000256" key="16">
    <source>
        <dbReference type="SAM" id="Phobius"/>
    </source>
</evidence>
<dbReference type="InterPro" id="IPR003004">
    <property type="entry name" value="GspF/PilC"/>
</dbReference>
<dbReference type="Gene3D" id="1.20.81.30">
    <property type="entry name" value="Type II secretion system (T2SS), domain F"/>
    <property type="match status" value="2"/>
</dbReference>
<dbReference type="InterPro" id="IPR018076">
    <property type="entry name" value="T2SS_GspF_dom"/>
</dbReference>
<comment type="subcellular location">
    <subcellularLocation>
        <location evidence="2 15">Cell inner membrane</location>
        <topology evidence="2 15">Multi-pass membrane protein</topology>
    </subcellularLocation>
</comment>
<name>A0A1H4ASZ0_9GAMM</name>
<accession>A0A1H4ASZ0</accession>
<feature type="transmembrane region" description="Helical" evidence="16">
    <location>
        <begin position="370"/>
        <end position="390"/>
    </location>
</feature>
<dbReference type="PRINTS" id="PR00812">
    <property type="entry name" value="BCTERIALGSPF"/>
</dbReference>
<evidence type="ECO:0000259" key="17">
    <source>
        <dbReference type="Pfam" id="PF00482"/>
    </source>
</evidence>
<feature type="domain" description="Type II secretion system protein GspF" evidence="17">
    <location>
        <begin position="270"/>
        <end position="389"/>
    </location>
</feature>
<evidence type="ECO:0000256" key="4">
    <source>
        <dbReference type="ARBA" id="ARBA00022448"/>
    </source>
</evidence>
<proteinExistence type="inferred from homology"/>
<dbReference type="STRING" id="71657.SAMN02982996_01526"/>
<dbReference type="FunFam" id="1.20.81.30:FF:000001">
    <property type="entry name" value="Type II secretion system protein F"/>
    <property type="match status" value="1"/>
</dbReference>
<dbReference type="InterPro" id="IPR001992">
    <property type="entry name" value="T2SS_GspF/T4SS_PilC_CS"/>
</dbReference>
<feature type="transmembrane region" description="Helical" evidence="16">
    <location>
        <begin position="163"/>
        <end position="186"/>
    </location>
</feature>
<evidence type="ECO:0000313" key="19">
    <source>
        <dbReference type="Proteomes" id="UP000187280"/>
    </source>
</evidence>
<keyword evidence="7 15" id="KW-0812">Transmembrane</keyword>
<dbReference type="GO" id="GO:0015628">
    <property type="term" value="P:protein secretion by the type II secretion system"/>
    <property type="evidence" value="ECO:0007669"/>
    <property type="project" value="TreeGrafter"/>
</dbReference>
<keyword evidence="9 16" id="KW-1133">Transmembrane helix</keyword>
<evidence type="ECO:0000256" key="12">
    <source>
        <dbReference type="ARBA" id="ARBA00064046"/>
    </source>
</evidence>
<gene>
    <name evidence="18" type="ORF">SAMN02982996_01526</name>
</gene>
<evidence type="ECO:0000256" key="6">
    <source>
        <dbReference type="ARBA" id="ARBA00022519"/>
    </source>
</evidence>
<dbReference type="Pfam" id="PF00482">
    <property type="entry name" value="T2SSF"/>
    <property type="match status" value="2"/>
</dbReference>
<dbReference type="PANTHER" id="PTHR30012">
    <property type="entry name" value="GENERAL SECRETION PATHWAY PROTEIN"/>
    <property type="match status" value="1"/>
</dbReference>
<dbReference type="RefSeq" id="WP_026741720.1">
    <property type="nucleotide sequence ID" value="NZ_FNQS01000004.1"/>
</dbReference>
<evidence type="ECO:0000256" key="7">
    <source>
        <dbReference type="ARBA" id="ARBA00022692"/>
    </source>
</evidence>
<dbReference type="PROSITE" id="PS00874">
    <property type="entry name" value="T2SP_F"/>
    <property type="match status" value="1"/>
</dbReference>
<keyword evidence="10 16" id="KW-0472">Membrane</keyword>
<feature type="domain" description="Type II secretion system protein GspF" evidence="17">
    <location>
        <begin position="65"/>
        <end position="187"/>
    </location>
</feature>
<dbReference type="GeneID" id="97764414"/>
<evidence type="ECO:0000256" key="5">
    <source>
        <dbReference type="ARBA" id="ARBA00022475"/>
    </source>
</evidence>
<evidence type="ECO:0000256" key="9">
    <source>
        <dbReference type="ARBA" id="ARBA00022989"/>
    </source>
</evidence>
<dbReference type="eggNOG" id="COG1459">
    <property type="taxonomic scope" value="Bacteria"/>
</dbReference>
<comment type="subunit">
    <text evidence="12">Type II secretion system is composed of four main components: the outer membrane complex, the inner membrane complex, the cytoplasmic secretion ATPase and the periplasm-spanning pseudopilus. Homodimer. Interacts with OutE and OutL components.</text>
</comment>
<keyword evidence="5" id="KW-1003">Cell membrane</keyword>
<dbReference type="PANTHER" id="PTHR30012:SF7">
    <property type="entry name" value="PROTEIN TRANSPORT PROTEIN HOFC HOMOLOG"/>
    <property type="match status" value="1"/>
</dbReference>
<keyword evidence="4 15" id="KW-0813">Transport</keyword>
<reference evidence="18 19" key="1">
    <citation type="submission" date="2016-10" db="EMBL/GenBank/DDBJ databases">
        <authorList>
            <person name="de Groot N.N."/>
        </authorList>
    </citation>
    <scope>NUCLEOTIDE SEQUENCE [LARGE SCALE GENOMIC DNA]</scope>
    <source>
        <strain evidence="18 19">ATCC 29281</strain>
    </source>
</reference>
<evidence type="ECO:0000256" key="15">
    <source>
        <dbReference type="RuleBase" id="RU003923"/>
    </source>
</evidence>
<comment type="function">
    <text evidence="1">Component of the type II secretion system inner membrane complex required for the energy-dependent secretion of extracellular factors such as proteases and toxins from the periplasm.</text>
</comment>
<sequence length="400" mass="44687">MAMQKLYDWQALSGKGELCRGEFIATHRQQVYDHLLELGYQPLNLKIRQYLTRYAWRSSQLTPVIHQLGSLLQAGLPLLESLNLMARQHDKPAWRCVLHTVGRQVAQGMSLAEALRHYPHIFPLMYCSLIAAGELTGKLSDCCQQLSAYQEARQQLAYKVAKALRYPLFVSAAVLVVSALMITLVLPEFGRLYASFNAPLPMLTQTLLTFSERCMRDGAALVTISIVLAATYGWARRTFPRWRRREQRLWLKVPGIATLIRGRCLSQIFHTLAMTHGAGLPLPAGLSAAATLGHPLYQSELKEIQNLIERGIPLSQAVERSPLFPAPCPQLIRVGEETGALEHLFAQLAEWHENNTQQFAEKLPHTLEPLLMGTVGVIVGTLVIAMYLPIFQLGHVLTGA</sequence>
<dbReference type="GO" id="GO:0005886">
    <property type="term" value="C:plasma membrane"/>
    <property type="evidence" value="ECO:0007669"/>
    <property type="project" value="UniProtKB-SubCell"/>
</dbReference>
<keyword evidence="6" id="KW-0997">Cell inner membrane</keyword>
<dbReference type="NCBIfam" id="NF007861">
    <property type="entry name" value="PRK10573.1"/>
    <property type="match status" value="1"/>
</dbReference>
<evidence type="ECO:0000256" key="8">
    <source>
        <dbReference type="ARBA" id="ARBA00022837"/>
    </source>
</evidence>
<evidence type="ECO:0000256" key="11">
    <source>
        <dbReference type="ARBA" id="ARBA00030750"/>
    </source>
</evidence>
<comment type="similarity">
    <text evidence="3 15">Belongs to the GSP F family.</text>
</comment>
<dbReference type="EMBL" id="FNQS01000004">
    <property type="protein sequence ID" value="SEA38961.1"/>
    <property type="molecule type" value="Genomic_DNA"/>
</dbReference>
<dbReference type="AlphaFoldDB" id="A0A1H4ASZ0"/>
<keyword evidence="8" id="KW-0106">Calcium</keyword>
<evidence type="ECO:0000256" key="13">
    <source>
        <dbReference type="ARBA" id="ARBA00074609"/>
    </source>
</evidence>
<feature type="transmembrane region" description="Helical" evidence="16">
    <location>
        <begin position="218"/>
        <end position="235"/>
    </location>
</feature>
<organism evidence="18 19">
    <name type="scientific">Lonsdalea quercina</name>
    <dbReference type="NCBI Taxonomy" id="71657"/>
    <lineage>
        <taxon>Bacteria</taxon>
        <taxon>Pseudomonadati</taxon>
        <taxon>Pseudomonadota</taxon>
        <taxon>Gammaproteobacteria</taxon>
        <taxon>Enterobacterales</taxon>
        <taxon>Pectobacteriaceae</taxon>
        <taxon>Lonsdalea</taxon>
    </lineage>
</organism>
<evidence type="ECO:0000256" key="1">
    <source>
        <dbReference type="ARBA" id="ARBA00002684"/>
    </source>
</evidence>
<evidence type="ECO:0000256" key="3">
    <source>
        <dbReference type="ARBA" id="ARBA00005745"/>
    </source>
</evidence>
<evidence type="ECO:0000256" key="14">
    <source>
        <dbReference type="ARBA" id="ARBA00077693"/>
    </source>
</evidence>
<dbReference type="Proteomes" id="UP000187280">
    <property type="component" value="Unassembled WGS sequence"/>
</dbReference>
<dbReference type="InterPro" id="IPR042094">
    <property type="entry name" value="T2SS_GspF_sf"/>
</dbReference>
<evidence type="ECO:0000313" key="18">
    <source>
        <dbReference type="EMBL" id="SEA38961.1"/>
    </source>
</evidence>
<keyword evidence="19" id="KW-1185">Reference proteome</keyword>
<protein>
    <recommendedName>
        <fullName evidence="13">Type II secretion system protein F</fullName>
    </recommendedName>
    <alternativeName>
        <fullName evidence="11">General secretion pathway protein F</fullName>
    </alternativeName>
    <alternativeName>
        <fullName evidence="14">Pectic enzymes secretion protein OutF</fullName>
    </alternativeName>
</protein>
<evidence type="ECO:0000256" key="2">
    <source>
        <dbReference type="ARBA" id="ARBA00004429"/>
    </source>
</evidence>
<evidence type="ECO:0000256" key="10">
    <source>
        <dbReference type="ARBA" id="ARBA00023136"/>
    </source>
</evidence>